<evidence type="ECO:0000313" key="3">
    <source>
        <dbReference type="Proteomes" id="UP001500547"/>
    </source>
</evidence>
<proteinExistence type="predicted"/>
<dbReference type="SUPFAM" id="SSF69304">
    <property type="entry name" value="Tricorn protease N-terminal domain"/>
    <property type="match status" value="1"/>
</dbReference>
<gene>
    <name evidence="2" type="ORF">GCM10025770_29440</name>
</gene>
<dbReference type="Gene3D" id="2.60.40.10">
    <property type="entry name" value="Immunoglobulins"/>
    <property type="match status" value="1"/>
</dbReference>
<evidence type="ECO:0000256" key="1">
    <source>
        <dbReference type="SAM" id="SignalP"/>
    </source>
</evidence>
<dbReference type="EMBL" id="BAABLD010000011">
    <property type="protein sequence ID" value="GAA5168826.1"/>
    <property type="molecule type" value="Genomic_DNA"/>
</dbReference>
<evidence type="ECO:0008006" key="4">
    <source>
        <dbReference type="Google" id="ProtNLM"/>
    </source>
</evidence>
<keyword evidence="1" id="KW-0732">Signal</keyword>
<dbReference type="InterPro" id="IPR013783">
    <property type="entry name" value="Ig-like_fold"/>
</dbReference>
<feature type="chain" id="PRO_5046069179" description="BACON domain-containing protein" evidence="1">
    <location>
        <begin position="22"/>
        <end position="895"/>
    </location>
</feature>
<sequence length="895" mass="92272">MRACFSWLVSLCLLVFLTACGGGGGGGGGGAAPASAPPVEASVDKTAITLAYEEGTTVGSTASILLTVKNIPSTGVYIGGEATGTAISSADDINFSVVSDSQASFQVSAKTGLTEGTYTGDILIYVCLDIYCTKNAPGTPLKVKYTLTVTPTLKVSPTSVTINSVSGVAGKATVNVTLPNGYSGFTATQYGGSPQIFISGQTSNTLTLETKPWRSGTYGATVQLTAGSRVVNLPVSYVVSAPPGGENDLLVAPGGLTFSAVEGQTPATKTLAITLPSWGSPSDVSIGTGYYSGSGWLNVVRTQTGANVTVSAAALSKGTYSAYLVFTPSVPGTAVTVPVSFTVGDGLATPAPISIAVTNSTVSAALSGAVPVTSNGVAMGWTATADQPWLKLPAASGTTGGSLSYTVDAAALGAMTNFGSTSAKVTITPALSNVTPVSFTVQLSKSLAEVHFVGPYALVTGRPMLVHVRGKGFNSVSDLAAQFTAGSLPVADLTLVDDGHLTFKTTPSSVATHPVAVANGLGLATSSATLNAVAPVVYGDAVVPSAGKKRTVVLDPLRQALYVTNSGTDALTRHRFDGTNWNTDAVAVPSVVDVGMAPDGQRIMVTSSGALRLLDPTTLSTKFSLAQNFAGGYTTGIFTTNNGWSWLATGTGDWNDLGYFDHRSLTMKPRPSQPELSTMFYSGPWMSASRNGERMIVTQSGSISPAQPLLYLDATTSLLKVNPANLTFGYQVFMSDDGSRVMFDQNEVRDQSFGLVGKVRLPDSTYMAVSGVVAPDGSKVYVLAYPQDWVYGTNMPRLYVLDASVSPGLQEYLPVLGYRTMTAYPTCRSDAYGCNLRPQAAISPDGDTVFFVGDVNLIVASTALPAGTTATTQTKPVAPKQRVRKLAPGLAPGVR</sequence>
<name>A0ABP9QX06_9RHOO</name>
<accession>A0ABP9QX06</accession>
<dbReference type="Proteomes" id="UP001500547">
    <property type="component" value="Unassembled WGS sequence"/>
</dbReference>
<dbReference type="RefSeq" id="WP_345533857.1">
    <property type="nucleotide sequence ID" value="NZ_BAABLD010000011.1"/>
</dbReference>
<evidence type="ECO:0000313" key="2">
    <source>
        <dbReference type="EMBL" id="GAA5168826.1"/>
    </source>
</evidence>
<keyword evidence="3" id="KW-1185">Reference proteome</keyword>
<organism evidence="2 3">
    <name type="scientific">Viridibacterium curvum</name>
    <dbReference type="NCBI Taxonomy" id="1101404"/>
    <lineage>
        <taxon>Bacteria</taxon>
        <taxon>Pseudomonadati</taxon>
        <taxon>Pseudomonadota</taxon>
        <taxon>Betaproteobacteria</taxon>
        <taxon>Rhodocyclales</taxon>
        <taxon>Rhodocyclaceae</taxon>
        <taxon>Viridibacterium</taxon>
    </lineage>
</organism>
<protein>
    <recommendedName>
        <fullName evidence="4">BACON domain-containing protein</fullName>
    </recommendedName>
</protein>
<feature type="signal peptide" evidence="1">
    <location>
        <begin position="1"/>
        <end position="21"/>
    </location>
</feature>
<dbReference type="PROSITE" id="PS51257">
    <property type="entry name" value="PROKAR_LIPOPROTEIN"/>
    <property type="match status" value="1"/>
</dbReference>
<comment type="caution">
    <text evidence="2">The sequence shown here is derived from an EMBL/GenBank/DDBJ whole genome shotgun (WGS) entry which is preliminary data.</text>
</comment>
<reference evidence="3" key="1">
    <citation type="journal article" date="2019" name="Int. J. Syst. Evol. Microbiol.">
        <title>The Global Catalogue of Microorganisms (GCM) 10K type strain sequencing project: providing services to taxonomists for standard genome sequencing and annotation.</title>
        <authorList>
            <consortium name="The Broad Institute Genomics Platform"/>
            <consortium name="The Broad Institute Genome Sequencing Center for Infectious Disease"/>
            <person name="Wu L."/>
            <person name="Ma J."/>
        </authorList>
    </citation>
    <scope>NUCLEOTIDE SEQUENCE [LARGE SCALE GENOMIC DNA]</scope>
    <source>
        <strain evidence="3">JCM 18715</strain>
    </source>
</reference>